<comment type="function">
    <text evidence="9">Required for the biogenesis of c-type cytochromes. Possible subunit of a heme lyase.</text>
</comment>
<reference evidence="14 15" key="1">
    <citation type="submission" date="2020-08" db="EMBL/GenBank/DDBJ databases">
        <title>Genomic Encyclopedia of Type Strains, Phase IV (KMG-V): Genome sequencing to study the core and pangenomes of soil and plant-associated prokaryotes.</title>
        <authorList>
            <person name="Whitman W."/>
        </authorList>
    </citation>
    <scope>NUCLEOTIDE SEQUENCE [LARGE SCALE GENOMIC DNA]</scope>
    <source>
        <strain evidence="14 15">X5P3</strain>
    </source>
</reference>
<dbReference type="PANTHER" id="PTHR43653">
    <property type="entry name" value="CYTOCHROME C ASSEMBLY PROTEIN-RELATED"/>
    <property type="match status" value="1"/>
</dbReference>
<dbReference type="InterPro" id="IPR003567">
    <property type="entry name" value="Cyt_c_biogenesis"/>
</dbReference>
<sequence length="702" mass="77465">MPHPMPSFGSFSLLLALVLCTYTLLSGAFSLWAISTGRQLAVSPENLRETSRRAGIASFIAVSCAAFALIWAAFTNDYSVDYILHHTNRALASAYKFSALWSGQEGSLLLWAWLLAAYGFVLRLRHKVDITLSAYASTILAAVQVFFLLLLVFAAPPFAIVPGGVAPADGFGLNPLLQYPEMVIHPPMLYLGYVGFSVPFAFALGALMMRYPGEKWIHITRRWTMVTWLFLTCGICLGMHWAYAVLGWGGYWGWDPVENASFLPWLTGTAFLHSVMMQEKRGMMKGWNVWLIFTTFLLTILGTNLTRSGLVSSVHAFAQSSIGSWFTSFMVVIFIVCLFTFLYQRDHLKAENRLESLVSRESSFLFNNLILLAACFTVLWGTLFPVLSEFVQGSKVTMGPPFFNRVAVPVGLALILLTGIGPLLSWRSTSLRSIRRNFILPCIAVLATAIVLMACGVRPWKDDDATAGIYALVCFALGAGVITAIFAEFLRGAGVIRTQTSQNLAASAITLVRRNTRRYGGYLIHFGVVVMFIGLAGSAFNQSKELEMGFGDSIQLNGYKIVCQSYSQDSNANYDTDFALLDVYHGNKKITQLTPERRFYTASQQTSTIVAIHSTLARDLYVVFMGRNPETDRPIIKVFLNPLVNWIWIGVGVIIFGTFIALVPPLKPGTRRVEVTADSPLEPRNSPLKAPPAFAAEGGPRV</sequence>
<protein>
    <submittedName>
        <fullName evidence="14">Cytochrome c-type biogenesis protein CcmF</fullName>
    </submittedName>
</protein>
<dbReference type="PANTHER" id="PTHR43653:SF1">
    <property type="entry name" value="CYTOCHROME C-TYPE BIOGENESIS PROTEIN CCMF"/>
    <property type="match status" value="1"/>
</dbReference>
<dbReference type="Pfam" id="PF16327">
    <property type="entry name" value="CcmF_C"/>
    <property type="match status" value="1"/>
</dbReference>
<feature type="region of interest" description="Disordered" evidence="10">
    <location>
        <begin position="677"/>
        <end position="702"/>
    </location>
</feature>
<keyword evidence="7 11" id="KW-1133">Transmembrane helix</keyword>
<evidence type="ECO:0000256" key="6">
    <source>
        <dbReference type="ARBA" id="ARBA00022748"/>
    </source>
</evidence>
<evidence type="ECO:0000259" key="12">
    <source>
        <dbReference type="Pfam" id="PF01578"/>
    </source>
</evidence>
<feature type="domain" description="Cytochrome c-type biogenesis protein CcmF C-terminal" evidence="13">
    <location>
        <begin position="329"/>
        <end position="663"/>
    </location>
</feature>
<evidence type="ECO:0000256" key="2">
    <source>
        <dbReference type="ARBA" id="ARBA00009186"/>
    </source>
</evidence>
<feature type="transmembrane region" description="Helical" evidence="11">
    <location>
        <begin position="289"/>
        <end position="310"/>
    </location>
</feature>
<feature type="transmembrane region" description="Helical" evidence="11">
    <location>
        <begin position="54"/>
        <end position="74"/>
    </location>
</feature>
<evidence type="ECO:0000256" key="7">
    <source>
        <dbReference type="ARBA" id="ARBA00022989"/>
    </source>
</evidence>
<dbReference type="GO" id="GO:0017004">
    <property type="term" value="P:cytochrome complex assembly"/>
    <property type="evidence" value="ECO:0007669"/>
    <property type="project" value="UniProtKB-KW"/>
</dbReference>
<dbReference type="GO" id="GO:0005886">
    <property type="term" value="C:plasma membrane"/>
    <property type="evidence" value="ECO:0007669"/>
    <property type="project" value="UniProtKB-SubCell"/>
</dbReference>
<evidence type="ECO:0000313" key="15">
    <source>
        <dbReference type="Proteomes" id="UP000584867"/>
    </source>
</evidence>
<feature type="transmembrane region" description="Helical" evidence="11">
    <location>
        <begin position="322"/>
        <end position="343"/>
    </location>
</feature>
<feature type="domain" description="Cytochrome c assembly protein" evidence="12">
    <location>
        <begin position="101"/>
        <end position="308"/>
    </location>
</feature>
<evidence type="ECO:0000259" key="13">
    <source>
        <dbReference type="Pfam" id="PF16327"/>
    </source>
</evidence>
<comment type="subcellular location">
    <subcellularLocation>
        <location evidence="1">Cell inner membrane</location>
        <topology evidence="1">Multi-pass membrane protein</topology>
    </subcellularLocation>
</comment>
<feature type="transmembrane region" description="Helical" evidence="11">
    <location>
        <begin position="406"/>
        <end position="426"/>
    </location>
</feature>
<keyword evidence="3" id="KW-1003">Cell membrane</keyword>
<keyword evidence="4" id="KW-0997">Cell inner membrane</keyword>
<evidence type="ECO:0000256" key="1">
    <source>
        <dbReference type="ARBA" id="ARBA00004429"/>
    </source>
</evidence>
<feature type="transmembrane region" description="Helical" evidence="11">
    <location>
        <begin position="260"/>
        <end position="277"/>
    </location>
</feature>
<evidence type="ECO:0000256" key="11">
    <source>
        <dbReference type="SAM" id="Phobius"/>
    </source>
</evidence>
<proteinExistence type="inferred from homology"/>
<feature type="transmembrane region" description="Helical" evidence="11">
    <location>
        <begin position="108"/>
        <end position="125"/>
    </location>
</feature>
<dbReference type="Proteomes" id="UP000584867">
    <property type="component" value="Unassembled WGS sequence"/>
</dbReference>
<feature type="transmembrane region" description="Helical" evidence="11">
    <location>
        <begin position="12"/>
        <end position="34"/>
    </location>
</feature>
<feature type="transmembrane region" description="Helical" evidence="11">
    <location>
        <begin position="643"/>
        <end position="663"/>
    </location>
</feature>
<feature type="transmembrane region" description="Helical" evidence="11">
    <location>
        <begin position="132"/>
        <end position="155"/>
    </location>
</feature>
<comment type="caution">
    <text evidence="14">The sequence shown here is derived from an EMBL/GenBank/DDBJ whole genome shotgun (WGS) entry which is preliminary data.</text>
</comment>
<evidence type="ECO:0000313" key="14">
    <source>
        <dbReference type="EMBL" id="MBB5065980.1"/>
    </source>
</evidence>
<dbReference type="PRINTS" id="PR01410">
    <property type="entry name" value="CCBIOGENESIS"/>
</dbReference>
<feature type="transmembrane region" description="Helical" evidence="11">
    <location>
        <begin position="519"/>
        <end position="540"/>
    </location>
</feature>
<evidence type="ECO:0000256" key="8">
    <source>
        <dbReference type="ARBA" id="ARBA00023136"/>
    </source>
</evidence>
<feature type="transmembrane region" description="Helical" evidence="11">
    <location>
        <begin position="188"/>
        <end position="207"/>
    </location>
</feature>
<organism evidence="14 15">
    <name type="scientific">Granulicella mallensis</name>
    <dbReference type="NCBI Taxonomy" id="940614"/>
    <lineage>
        <taxon>Bacteria</taxon>
        <taxon>Pseudomonadati</taxon>
        <taxon>Acidobacteriota</taxon>
        <taxon>Terriglobia</taxon>
        <taxon>Terriglobales</taxon>
        <taxon>Acidobacteriaceae</taxon>
        <taxon>Granulicella</taxon>
    </lineage>
</organism>
<dbReference type="RefSeq" id="WP_184259143.1">
    <property type="nucleotide sequence ID" value="NZ_JACHIO010000022.1"/>
</dbReference>
<dbReference type="PRINTS" id="PR01411">
    <property type="entry name" value="CCMFBIOGNSIS"/>
</dbReference>
<feature type="transmembrane region" description="Helical" evidence="11">
    <location>
        <begin position="438"/>
        <end position="461"/>
    </location>
</feature>
<dbReference type="InterPro" id="IPR002541">
    <property type="entry name" value="Cyt_c_assembly"/>
</dbReference>
<dbReference type="Pfam" id="PF01578">
    <property type="entry name" value="Cytochrom_C_asm"/>
    <property type="match status" value="1"/>
</dbReference>
<accession>A0A7W7ZTT8</accession>
<evidence type="ECO:0000256" key="10">
    <source>
        <dbReference type="SAM" id="MobiDB-lite"/>
    </source>
</evidence>
<dbReference type="EMBL" id="JACHIO010000022">
    <property type="protein sequence ID" value="MBB5065980.1"/>
    <property type="molecule type" value="Genomic_DNA"/>
</dbReference>
<dbReference type="InterPro" id="IPR032523">
    <property type="entry name" value="CcmF_C"/>
</dbReference>
<name>A0A7W7ZTT8_9BACT</name>
<evidence type="ECO:0000256" key="4">
    <source>
        <dbReference type="ARBA" id="ARBA00022519"/>
    </source>
</evidence>
<dbReference type="GO" id="GO:0020037">
    <property type="term" value="F:heme binding"/>
    <property type="evidence" value="ECO:0007669"/>
    <property type="project" value="InterPro"/>
</dbReference>
<evidence type="ECO:0000256" key="9">
    <source>
        <dbReference type="ARBA" id="ARBA00037230"/>
    </source>
</evidence>
<dbReference type="AlphaFoldDB" id="A0A7W7ZTT8"/>
<feature type="transmembrane region" description="Helical" evidence="11">
    <location>
        <begin position="467"/>
        <end position="490"/>
    </location>
</feature>
<feature type="transmembrane region" description="Helical" evidence="11">
    <location>
        <begin position="364"/>
        <end position="386"/>
    </location>
</feature>
<evidence type="ECO:0000256" key="3">
    <source>
        <dbReference type="ARBA" id="ARBA00022475"/>
    </source>
</evidence>
<keyword evidence="5 11" id="KW-0812">Transmembrane</keyword>
<feature type="transmembrane region" description="Helical" evidence="11">
    <location>
        <begin position="228"/>
        <end position="254"/>
    </location>
</feature>
<keyword evidence="8 11" id="KW-0472">Membrane</keyword>
<dbReference type="InterPro" id="IPR003568">
    <property type="entry name" value="Cyt_c_biogenesis_CcmF"/>
</dbReference>
<keyword evidence="6" id="KW-0201">Cytochrome c-type biogenesis</keyword>
<evidence type="ECO:0000256" key="5">
    <source>
        <dbReference type="ARBA" id="ARBA00022692"/>
    </source>
</evidence>
<dbReference type="GO" id="GO:0015232">
    <property type="term" value="F:heme transmembrane transporter activity"/>
    <property type="evidence" value="ECO:0007669"/>
    <property type="project" value="InterPro"/>
</dbReference>
<gene>
    <name evidence="14" type="ORF">HDF15_004350</name>
</gene>
<comment type="similarity">
    <text evidence="2">Belongs to the CcmF/CycK/Ccl1/NrfE/CcsA family.</text>
</comment>